<gene>
    <name evidence="1" type="ORF">ACFSYS_00080</name>
</gene>
<proteinExistence type="predicted"/>
<name>A0ABW5X034_9FLAO</name>
<keyword evidence="2" id="KW-1185">Reference proteome</keyword>
<comment type="caution">
    <text evidence="1">The sequence shown here is derived from an EMBL/GenBank/DDBJ whole genome shotgun (WGS) entry which is preliminary data.</text>
</comment>
<reference evidence="2" key="1">
    <citation type="journal article" date="2019" name="Int. J. Syst. Evol. Microbiol.">
        <title>The Global Catalogue of Microorganisms (GCM) 10K type strain sequencing project: providing services to taxonomists for standard genome sequencing and annotation.</title>
        <authorList>
            <consortium name="The Broad Institute Genomics Platform"/>
            <consortium name="The Broad Institute Genome Sequencing Center for Infectious Disease"/>
            <person name="Wu L."/>
            <person name="Ma J."/>
        </authorList>
    </citation>
    <scope>NUCLEOTIDE SEQUENCE [LARGE SCALE GENOMIC DNA]</scope>
    <source>
        <strain evidence="2">KCTC 52925</strain>
    </source>
</reference>
<dbReference type="EMBL" id="JBHUOJ010000001">
    <property type="protein sequence ID" value="MFD2831662.1"/>
    <property type="molecule type" value="Genomic_DNA"/>
</dbReference>
<evidence type="ECO:0000313" key="1">
    <source>
        <dbReference type="EMBL" id="MFD2831662.1"/>
    </source>
</evidence>
<evidence type="ECO:0000313" key="2">
    <source>
        <dbReference type="Proteomes" id="UP001597438"/>
    </source>
</evidence>
<protein>
    <recommendedName>
        <fullName evidence="3">DUF4325 domain-containing protein</fullName>
    </recommendedName>
</protein>
<sequence length="123" mass="13905">MIIDLAKYKSGKSTLFTGRPQGKSVREKLDLDSVDTSEENINVIIPKGTSSINPSFFLGLFFPSIKTLGSEKFKEKYKFKIEEDNPVIEKILKGHIEDALRNARNTMNKSNSFSLFKKSNLSK</sequence>
<dbReference type="RefSeq" id="WP_251741427.1">
    <property type="nucleotide sequence ID" value="NZ_JBHUOJ010000001.1"/>
</dbReference>
<dbReference type="Proteomes" id="UP001597438">
    <property type="component" value="Unassembled WGS sequence"/>
</dbReference>
<evidence type="ECO:0008006" key="3">
    <source>
        <dbReference type="Google" id="ProtNLM"/>
    </source>
</evidence>
<organism evidence="1 2">
    <name type="scientific">Christiangramia antarctica</name>
    <dbReference type="NCBI Taxonomy" id="2058158"/>
    <lineage>
        <taxon>Bacteria</taxon>
        <taxon>Pseudomonadati</taxon>
        <taxon>Bacteroidota</taxon>
        <taxon>Flavobacteriia</taxon>
        <taxon>Flavobacteriales</taxon>
        <taxon>Flavobacteriaceae</taxon>
        <taxon>Christiangramia</taxon>
    </lineage>
</organism>
<accession>A0ABW5X034</accession>